<dbReference type="EMBL" id="GBRH01168507">
    <property type="protein sequence ID" value="JAE29389.1"/>
    <property type="molecule type" value="Transcribed_RNA"/>
</dbReference>
<feature type="transmembrane region" description="Helical" evidence="2">
    <location>
        <begin position="20"/>
        <end position="40"/>
    </location>
</feature>
<reference evidence="3" key="1">
    <citation type="submission" date="2014-09" db="EMBL/GenBank/DDBJ databases">
        <authorList>
            <person name="Magalhaes I.L.F."/>
            <person name="Oliveira U."/>
            <person name="Santos F.R."/>
            <person name="Vidigal T.H.D.A."/>
            <person name="Brescovit A.D."/>
            <person name="Santos A.J."/>
        </authorList>
    </citation>
    <scope>NUCLEOTIDE SEQUENCE</scope>
    <source>
        <tissue evidence="3">Shoot tissue taken approximately 20 cm above the soil surface</tissue>
    </source>
</reference>
<feature type="compositionally biased region" description="Basic and acidic residues" evidence="1">
    <location>
        <begin position="74"/>
        <end position="119"/>
    </location>
</feature>
<evidence type="ECO:0000313" key="3">
    <source>
        <dbReference type="EMBL" id="JAE29389.1"/>
    </source>
</evidence>
<organism evidence="3">
    <name type="scientific">Arundo donax</name>
    <name type="common">Giant reed</name>
    <name type="synonym">Donax arundinaceus</name>
    <dbReference type="NCBI Taxonomy" id="35708"/>
    <lineage>
        <taxon>Eukaryota</taxon>
        <taxon>Viridiplantae</taxon>
        <taxon>Streptophyta</taxon>
        <taxon>Embryophyta</taxon>
        <taxon>Tracheophyta</taxon>
        <taxon>Spermatophyta</taxon>
        <taxon>Magnoliopsida</taxon>
        <taxon>Liliopsida</taxon>
        <taxon>Poales</taxon>
        <taxon>Poaceae</taxon>
        <taxon>PACMAD clade</taxon>
        <taxon>Arundinoideae</taxon>
        <taxon>Arundineae</taxon>
        <taxon>Arundo</taxon>
    </lineage>
</organism>
<keyword evidence="2" id="KW-0472">Membrane</keyword>
<reference evidence="3" key="2">
    <citation type="journal article" date="2015" name="Data Brief">
        <title>Shoot transcriptome of the giant reed, Arundo donax.</title>
        <authorList>
            <person name="Barrero R.A."/>
            <person name="Guerrero F.D."/>
            <person name="Moolhuijzen P."/>
            <person name="Goolsby J.A."/>
            <person name="Tidwell J."/>
            <person name="Bellgard S.E."/>
            <person name="Bellgard M.I."/>
        </authorList>
    </citation>
    <scope>NUCLEOTIDE SEQUENCE</scope>
    <source>
        <tissue evidence="3">Shoot tissue taken approximately 20 cm above the soil surface</tissue>
    </source>
</reference>
<keyword evidence="2" id="KW-1133">Transmembrane helix</keyword>
<accession>A0A0A9H0S5</accession>
<keyword evidence="2" id="KW-0812">Transmembrane</keyword>
<sequence length="141" mass="15501">MLTVWCWYVDHNRVLKRRRLAFLLVAAMATLTLFTCSLHTSGCSVRCSGKLRHDRQRRRGGAARPVVLPVLLEQHHAVQHDEKARPAIGEHGHPQQRPPREGHGEDGGLRGDGDGHVDGDGPAGAPPEPHGVGDPGDRRWT</sequence>
<dbReference type="AlphaFoldDB" id="A0A0A9H0S5"/>
<name>A0A0A9H0S5_ARUDO</name>
<feature type="region of interest" description="Disordered" evidence="1">
    <location>
        <begin position="74"/>
        <end position="141"/>
    </location>
</feature>
<evidence type="ECO:0000256" key="2">
    <source>
        <dbReference type="SAM" id="Phobius"/>
    </source>
</evidence>
<protein>
    <submittedName>
        <fullName evidence="3">Uncharacterized protein</fullName>
    </submittedName>
</protein>
<proteinExistence type="predicted"/>
<evidence type="ECO:0000256" key="1">
    <source>
        <dbReference type="SAM" id="MobiDB-lite"/>
    </source>
</evidence>